<dbReference type="InterPro" id="IPR025746">
    <property type="entry name" value="PilX_N_dom"/>
</dbReference>
<feature type="domain" description="Type 4 fimbrial biogenesis protein PilX N-terminal" evidence="2">
    <location>
        <begin position="11"/>
        <end position="60"/>
    </location>
</feature>
<evidence type="ECO:0000313" key="3">
    <source>
        <dbReference type="EMBL" id="MDY6549660.1"/>
    </source>
</evidence>
<protein>
    <recommendedName>
        <fullName evidence="2">Type 4 fimbrial biogenesis protein PilX N-terminal domain-containing protein</fullName>
    </recommendedName>
</protein>
<gene>
    <name evidence="3" type="ORF">SKM48_02580</name>
</gene>
<keyword evidence="1" id="KW-1133">Transmembrane helix</keyword>
<proteinExistence type="predicted"/>
<evidence type="ECO:0000259" key="2">
    <source>
        <dbReference type="Pfam" id="PF14341"/>
    </source>
</evidence>
<sequence length="249" mass="26925">MNYSKSLSSQKGATLIIVLIMLLLITIIGTWAIRGSITSLNIATNTQAQALLKQSSDAVFFKLENDTSNDLILANMQIGDGILAYLMRAENKGKELVFCIRGNVANNWEGARQGSIVYWQGSTINNRELGANGFCQATRSADFTSGRQAILTRVAIRVAPSSNDFGHMVDGDDKEGKGKDISTVIVNATSLLPNLSTATDAQVNACISNFTTFVDGSLNNSTVMDCLSDFRIPYSSQEMVYTLRAVKSS</sequence>
<keyword evidence="1" id="KW-0472">Membrane</keyword>
<dbReference type="Pfam" id="PF14341">
    <property type="entry name" value="PilX_N"/>
    <property type="match status" value="1"/>
</dbReference>
<evidence type="ECO:0000313" key="4">
    <source>
        <dbReference type="Proteomes" id="UP001284094"/>
    </source>
</evidence>
<evidence type="ECO:0000256" key="1">
    <source>
        <dbReference type="SAM" id="Phobius"/>
    </source>
</evidence>
<dbReference type="RefSeq" id="WP_321091287.1">
    <property type="nucleotide sequence ID" value="NZ_JAXHPD010000004.1"/>
</dbReference>
<keyword evidence="4" id="KW-1185">Reference proteome</keyword>
<reference evidence="3 4" key="1">
    <citation type="journal article" date="2024" name="Syst. Appl. Microbiol.">
        <title>Evidence for the occurrence of Acinetobacter faecalis in cattle feces and its emended description.</title>
        <authorList>
            <person name="Kyselkova M."/>
            <person name="Xanthopoulou K."/>
            <person name="Shestivska V."/>
            <person name="Spanelova P."/>
            <person name="Maixnerova M."/>
            <person name="Higgins P.G."/>
            <person name="Nemec A."/>
        </authorList>
    </citation>
    <scope>NUCLEOTIDE SEQUENCE [LARGE SCALE GENOMIC DNA]</scope>
    <source>
        <strain evidence="3 4">ANC 7225</strain>
    </source>
</reference>
<feature type="transmembrane region" description="Helical" evidence="1">
    <location>
        <begin position="12"/>
        <end position="33"/>
    </location>
</feature>
<keyword evidence="1" id="KW-0812">Transmembrane</keyword>
<dbReference type="EMBL" id="JAXHPO010000007">
    <property type="protein sequence ID" value="MDY6549660.1"/>
    <property type="molecule type" value="Genomic_DNA"/>
</dbReference>
<accession>A0ABU5GHD4</accession>
<dbReference type="GeneID" id="86887648"/>
<comment type="caution">
    <text evidence="3">The sequence shown here is derived from an EMBL/GenBank/DDBJ whole genome shotgun (WGS) entry which is preliminary data.</text>
</comment>
<dbReference type="Proteomes" id="UP001284094">
    <property type="component" value="Unassembled WGS sequence"/>
</dbReference>
<name>A0ABU5GHD4_9GAMM</name>
<organism evidence="3 4">
    <name type="scientific">Acinetobacter faecalis</name>
    <dbReference type="NCBI Taxonomy" id="2665161"/>
    <lineage>
        <taxon>Bacteria</taxon>
        <taxon>Pseudomonadati</taxon>
        <taxon>Pseudomonadota</taxon>
        <taxon>Gammaproteobacteria</taxon>
        <taxon>Moraxellales</taxon>
        <taxon>Moraxellaceae</taxon>
        <taxon>Acinetobacter</taxon>
    </lineage>
</organism>